<dbReference type="GO" id="GO:0005777">
    <property type="term" value="C:peroxisome"/>
    <property type="evidence" value="ECO:0007669"/>
    <property type="project" value="TreeGrafter"/>
</dbReference>
<dbReference type="Pfam" id="PF00199">
    <property type="entry name" value="Catalase"/>
    <property type="match status" value="1"/>
</dbReference>
<dbReference type="PROSITE" id="PS51402">
    <property type="entry name" value="CATALASE_3"/>
    <property type="match status" value="1"/>
</dbReference>
<dbReference type="GO" id="GO:0005739">
    <property type="term" value="C:mitochondrion"/>
    <property type="evidence" value="ECO:0007669"/>
    <property type="project" value="TreeGrafter"/>
</dbReference>
<dbReference type="InterPro" id="IPR018028">
    <property type="entry name" value="Catalase"/>
</dbReference>
<evidence type="ECO:0000256" key="6">
    <source>
        <dbReference type="ARBA" id="ARBA00023004"/>
    </source>
</evidence>
<keyword evidence="7" id="KW-0376">Hydrogen peroxide</keyword>
<evidence type="ECO:0000256" key="8">
    <source>
        <dbReference type="SAM" id="MobiDB-lite"/>
    </source>
</evidence>
<evidence type="ECO:0000256" key="2">
    <source>
        <dbReference type="ARBA" id="ARBA00022559"/>
    </source>
</evidence>
<accession>A0AAI8YK16</accession>
<evidence type="ECO:0000256" key="5">
    <source>
        <dbReference type="ARBA" id="ARBA00023002"/>
    </source>
</evidence>
<dbReference type="InterPro" id="IPR011614">
    <property type="entry name" value="Catalase_core"/>
</dbReference>
<dbReference type="Gene3D" id="2.40.180.10">
    <property type="entry name" value="Catalase core domain"/>
    <property type="match status" value="1"/>
</dbReference>
<dbReference type="InterPro" id="IPR020835">
    <property type="entry name" value="Catalase_sf"/>
</dbReference>
<keyword evidence="4" id="KW-0479">Metal-binding</keyword>
<dbReference type="AlphaFoldDB" id="A0AAI8YK16"/>
<dbReference type="InterPro" id="IPR024708">
    <property type="entry name" value="Catalase_AS"/>
</dbReference>
<comment type="caution">
    <text evidence="10">The sequence shown here is derived from an EMBL/GenBank/DDBJ whole genome shotgun (WGS) entry which is preliminary data.</text>
</comment>
<dbReference type="GO" id="GO:0042542">
    <property type="term" value="P:response to hydrogen peroxide"/>
    <property type="evidence" value="ECO:0007669"/>
    <property type="project" value="TreeGrafter"/>
</dbReference>
<dbReference type="Pfam" id="PF06628">
    <property type="entry name" value="Catalase-rel"/>
    <property type="match status" value="1"/>
</dbReference>
<evidence type="ECO:0000313" key="10">
    <source>
        <dbReference type="EMBL" id="CAJ2507620.1"/>
    </source>
</evidence>
<dbReference type="SMART" id="SM01060">
    <property type="entry name" value="Catalase"/>
    <property type="match status" value="1"/>
</dbReference>
<evidence type="ECO:0000256" key="7">
    <source>
        <dbReference type="ARBA" id="ARBA00023324"/>
    </source>
</evidence>
<comment type="similarity">
    <text evidence="1">Belongs to the catalase family.</text>
</comment>
<dbReference type="PANTHER" id="PTHR11465:SF13">
    <property type="entry name" value="CATALASE (EUROFUNG)"/>
    <property type="match status" value="1"/>
</dbReference>
<evidence type="ECO:0000259" key="9">
    <source>
        <dbReference type="SMART" id="SM01060"/>
    </source>
</evidence>
<dbReference type="SUPFAM" id="SSF56634">
    <property type="entry name" value="Heme-dependent catalase-like"/>
    <property type="match status" value="1"/>
</dbReference>
<dbReference type="GO" id="GO:0046872">
    <property type="term" value="F:metal ion binding"/>
    <property type="evidence" value="ECO:0007669"/>
    <property type="project" value="UniProtKB-KW"/>
</dbReference>
<protein>
    <submittedName>
        <fullName evidence="10">Uu.00g088060.m01.CDS01</fullName>
    </submittedName>
</protein>
<feature type="domain" description="Catalase core" evidence="9">
    <location>
        <begin position="73"/>
        <end position="459"/>
    </location>
</feature>
<dbReference type="GO" id="GO:0020037">
    <property type="term" value="F:heme binding"/>
    <property type="evidence" value="ECO:0007669"/>
    <property type="project" value="InterPro"/>
</dbReference>
<reference evidence="10" key="1">
    <citation type="submission" date="2023-10" db="EMBL/GenBank/DDBJ databases">
        <authorList>
            <person name="Hackl T."/>
        </authorList>
    </citation>
    <scope>NUCLEOTIDE SEQUENCE</scope>
</reference>
<dbReference type="PRINTS" id="PR00067">
    <property type="entry name" value="CATALASE"/>
</dbReference>
<proteinExistence type="inferred from homology"/>
<dbReference type="PROSITE" id="PS00438">
    <property type="entry name" value="CATALASE_2"/>
    <property type="match status" value="1"/>
</dbReference>
<dbReference type="PANTHER" id="PTHR11465">
    <property type="entry name" value="CATALASE"/>
    <property type="match status" value="1"/>
</dbReference>
<dbReference type="Proteomes" id="UP001295740">
    <property type="component" value="Unassembled WGS sequence"/>
</dbReference>
<keyword evidence="6" id="KW-0408">Iron</keyword>
<gene>
    <name evidence="10" type="ORF">KHLLAP_LOCUS8088</name>
</gene>
<dbReference type="EMBL" id="CAUWAG010000010">
    <property type="protein sequence ID" value="CAJ2507620.1"/>
    <property type="molecule type" value="Genomic_DNA"/>
</dbReference>
<evidence type="ECO:0000256" key="1">
    <source>
        <dbReference type="ARBA" id="ARBA00005329"/>
    </source>
</evidence>
<sequence>MTSGATSNSNQWSITQHPLEAISMGIQSAATAEKRSDRTSHMMSANEGPADIAAKVSGVVSGGKRVDDAPYFTNNEAIPWPDPAHSKTIGGIPVASDVFLFQKQQTFNRSKNLERMVHPCGSGAFGYFECTNEVSELTKANFLQKKGEKTPIFMRFSTVTLGREYPDEGRNPRGFAIKFYTKEGNYDIVGLNFPVFFCRDPIQGPDVIRSQSRNPANFLLDMDSLFDLLANTPEANHAGLMFFSDHGTPVGWRFNHGYGCHTFKWINQNGEFVYIKYHFIAKHGQKQFTYPEAIRTMGEDPDYSKRDLWQTIEAGNEIEWTAMVQVMQPNEADPEKLGFDPFDVTKVWPRDQFPMKEFGRLVLNKNPENFHRDVEQAAFSPGSMVPGIGDSPDPLLQFRMFFYRDAQYHRIGVNLHQVPVNCPFMSQSFSSLNFDGQMRVDANHAGNKQYVPNSFAHKFRPDAAEPAYLVSDNICSRKSHYWHEGKKSDYAQATELWQRVMSEEEKKNTCYNTGEFLKLVQYPMIQKKYLAQVYNISQDYAQGVYDRLTKKEFDFKEVVELSKSAQTWYKEEKFRPSNGERLVGYAPEGAVYNV</sequence>
<keyword evidence="2" id="KW-0575">Peroxidase</keyword>
<name>A0AAI8YK16_9PEZI</name>
<dbReference type="InterPro" id="IPR010582">
    <property type="entry name" value="Catalase_immune_responsive"/>
</dbReference>
<keyword evidence="11" id="KW-1185">Reference proteome</keyword>
<organism evidence="10 11">
    <name type="scientific">Anthostomella pinea</name>
    <dbReference type="NCBI Taxonomy" id="933095"/>
    <lineage>
        <taxon>Eukaryota</taxon>
        <taxon>Fungi</taxon>
        <taxon>Dikarya</taxon>
        <taxon>Ascomycota</taxon>
        <taxon>Pezizomycotina</taxon>
        <taxon>Sordariomycetes</taxon>
        <taxon>Xylariomycetidae</taxon>
        <taxon>Xylariales</taxon>
        <taxon>Xylariaceae</taxon>
        <taxon>Anthostomella</taxon>
    </lineage>
</organism>
<dbReference type="FunFam" id="2.40.180.10:FF:000014">
    <property type="entry name" value="Catalase (Eurofung)"/>
    <property type="match status" value="1"/>
</dbReference>
<feature type="region of interest" description="Disordered" evidence="8">
    <location>
        <begin position="27"/>
        <end position="48"/>
    </location>
</feature>
<evidence type="ECO:0000256" key="4">
    <source>
        <dbReference type="ARBA" id="ARBA00022723"/>
    </source>
</evidence>
<dbReference type="GO" id="GO:0004096">
    <property type="term" value="F:catalase activity"/>
    <property type="evidence" value="ECO:0007669"/>
    <property type="project" value="UniProtKB-EC"/>
</dbReference>
<evidence type="ECO:0000256" key="3">
    <source>
        <dbReference type="ARBA" id="ARBA00022617"/>
    </source>
</evidence>
<dbReference type="GO" id="GO:0042744">
    <property type="term" value="P:hydrogen peroxide catabolic process"/>
    <property type="evidence" value="ECO:0007669"/>
    <property type="project" value="UniProtKB-KW"/>
</dbReference>
<keyword evidence="3" id="KW-0349">Heme</keyword>
<keyword evidence="5" id="KW-0560">Oxidoreductase</keyword>
<evidence type="ECO:0000313" key="11">
    <source>
        <dbReference type="Proteomes" id="UP001295740"/>
    </source>
</evidence>